<evidence type="ECO:0000256" key="2">
    <source>
        <dbReference type="ARBA" id="ARBA00022771"/>
    </source>
</evidence>
<dbReference type="Proteomes" id="UP001233271">
    <property type="component" value="Chromosome 7a"/>
</dbReference>
<dbReference type="AlphaFoldDB" id="A0AA48L9Y9"/>
<dbReference type="Pfam" id="PF05180">
    <property type="entry name" value="zf-DNL"/>
    <property type="match status" value="1"/>
</dbReference>
<accession>A0AA48L9Y9</accession>
<evidence type="ECO:0000256" key="1">
    <source>
        <dbReference type="ARBA" id="ARBA00022723"/>
    </source>
</evidence>
<dbReference type="GO" id="GO:0006457">
    <property type="term" value="P:protein folding"/>
    <property type="evidence" value="ECO:0007669"/>
    <property type="project" value="TreeGrafter"/>
</dbReference>
<dbReference type="InterPro" id="IPR024158">
    <property type="entry name" value="Mt_import_TIM15"/>
</dbReference>
<dbReference type="EMBL" id="AP028218">
    <property type="protein sequence ID" value="BEI94571.1"/>
    <property type="molecule type" value="Genomic_DNA"/>
</dbReference>
<dbReference type="GO" id="GO:0005739">
    <property type="term" value="C:mitochondrion"/>
    <property type="evidence" value="ECO:0007669"/>
    <property type="project" value="TreeGrafter"/>
</dbReference>
<evidence type="ECO:0000259" key="6">
    <source>
        <dbReference type="PROSITE" id="PS51501"/>
    </source>
</evidence>
<keyword evidence="8" id="KW-1185">Reference proteome</keyword>
<dbReference type="GO" id="GO:0050821">
    <property type="term" value="P:protein stabilization"/>
    <property type="evidence" value="ECO:0007669"/>
    <property type="project" value="TreeGrafter"/>
</dbReference>
<reference evidence="7" key="1">
    <citation type="journal article" date="2023" name="BMC Genomics">
        <title>Chromosome-level genome assemblies of Cutaneotrichosporon spp. (Trichosporonales, Basidiomycota) reveal imbalanced evolution between nucleotide sequences and chromosome synteny.</title>
        <authorList>
            <person name="Kobayashi Y."/>
            <person name="Kayamori A."/>
            <person name="Aoki K."/>
            <person name="Shiwa Y."/>
            <person name="Matsutani M."/>
            <person name="Fujita N."/>
            <person name="Sugita T."/>
            <person name="Iwasaki W."/>
            <person name="Tanaka N."/>
            <person name="Takashima M."/>
        </authorList>
    </citation>
    <scope>NUCLEOTIDE SEQUENCE</scope>
    <source>
        <strain evidence="7">HIS019</strain>
    </source>
</reference>
<keyword evidence="1" id="KW-0479">Metal-binding</keyword>
<feature type="region of interest" description="Disordered" evidence="5">
    <location>
        <begin position="40"/>
        <end position="75"/>
    </location>
</feature>
<evidence type="ECO:0000256" key="4">
    <source>
        <dbReference type="PROSITE-ProRule" id="PRU00834"/>
    </source>
</evidence>
<dbReference type="PROSITE" id="PS51501">
    <property type="entry name" value="ZF_DNL"/>
    <property type="match status" value="1"/>
</dbReference>
<evidence type="ECO:0000313" key="7">
    <source>
        <dbReference type="EMBL" id="BEI94571.1"/>
    </source>
</evidence>
<evidence type="ECO:0000256" key="3">
    <source>
        <dbReference type="ARBA" id="ARBA00022833"/>
    </source>
</evidence>
<protein>
    <recommendedName>
        <fullName evidence="6">DNL-type domain-containing protein</fullName>
    </recommendedName>
</protein>
<dbReference type="PANTHER" id="PTHR20922:SF13">
    <property type="entry name" value="DNL-TYPE ZINC FINGER PROTEIN"/>
    <property type="match status" value="1"/>
</dbReference>
<feature type="domain" description="DNL-type" evidence="6">
    <location>
        <begin position="75"/>
        <end position="174"/>
    </location>
</feature>
<evidence type="ECO:0000313" key="8">
    <source>
        <dbReference type="Proteomes" id="UP001233271"/>
    </source>
</evidence>
<evidence type="ECO:0000256" key="5">
    <source>
        <dbReference type="SAM" id="MobiDB-lite"/>
    </source>
</evidence>
<keyword evidence="2 4" id="KW-0863">Zinc-finger</keyword>
<sequence length="174" mass="19027">MTSTLARTFLSRSFVAARQTLVRAPRPVVHSAYVTSGIASPTRWYSSPPNPDSPVLGAPEKEAEGGSTGKQPIGKIEPRLSLTFTCQAGPEKGNPVCGHRSTHEFKRHSYEKGVVLIQCPECKARHLIADNLGWFNEVTGDGKHKNVEDLVKSKGEKVTRGRVNFDGDIEYAPE</sequence>
<dbReference type="GO" id="GO:0030150">
    <property type="term" value="P:protein import into mitochondrial matrix"/>
    <property type="evidence" value="ECO:0007669"/>
    <property type="project" value="TreeGrafter"/>
</dbReference>
<name>A0AA48L9Y9_9TREE</name>
<dbReference type="GO" id="GO:0051087">
    <property type="term" value="F:protein-folding chaperone binding"/>
    <property type="evidence" value="ECO:0007669"/>
    <property type="project" value="TreeGrafter"/>
</dbReference>
<dbReference type="GeneID" id="85498441"/>
<keyword evidence="3" id="KW-0862">Zinc</keyword>
<dbReference type="KEGG" id="ccac:CcaHIS019_0701430"/>
<dbReference type="PANTHER" id="PTHR20922">
    <property type="entry name" value="DNL-TYPE ZINC FINGER PROTEIN"/>
    <property type="match status" value="1"/>
</dbReference>
<dbReference type="GO" id="GO:0008270">
    <property type="term" value="F:zinc ion binding"/>
    <property type="evidence" value="ECO:0007669"/>
    <property type="project" value="UniProtKB-KW"/>
</dbReference>
<gene>
    <name evidence="7" type="ORF">CcaverHIS019_0701430</name>
</gene>
<dbReference type="InterPro" id="IPR007853">
    <property type="entry name" value="Znf_DNL-typ"/>
</dbReference>
<organism evidence="7 8">
    <name type="scientific">Cutaneotrichosporon cavernicola</name>
    <dbReference type="NCBI Taxonomy" id="279322"/>
    <lineage>
        <taxon>Eukaryota</taxon>
        <taxon>Fungi</taxon>
        <taxon>Dikarya</taxon>
        <taxon>Basidiomycota</taxon>
        <taxon>Agaricomycotina</taxon>
        <taxon>Tremellomycetes</taxon>
        <taxon>Trichosporonales</taxon>
        <taxon>Trichosporonaceae</taxon>
        <taxon>Cutaneotrichosporon</taxon>
    </lineage>
</organism>
<dbReference type="RefSeq" id="XP_060459836.1">
    <property type="nucleotide sequence ID" value="XM_060603553.1"/>
</dbReference>
<proteinExistence type="predicted"/>